<evidence type="ECO:0000256" key="1">
    <source>
        <dbReference type="ARBA" id="ARBA00009995"/>
    </source>
</evidence>
<keyword evidence="5" id="KW-1185">Reference proteome</keyword>
<name>A0A9R0HXI1_SPIOL</name>
<dbReference type="GeneID" id="110778581"/>
<dbReference type="RefSeq" id="XP_021838822.2">
    <property type="nucleotide sequence ID" value="XM_021983130.2"/>
</dbReference>
<reference evidence="6" key="2">
    <citation type="submission" date="2025-08" db="UniProtKB">
        <authorList>
            <consortium name="RefSeq"/>
        </authorList>
    </citation>
    <scope>IDENTIFICATION</scope>
    <source>
        <tissue evidence="6">Leaf</tissue>
    </source>
</reference>
<dbReference type="Gene3D" id="3.40.50.2000">
    <property type="entry name" value="Glycogen Phosphorylase B"/>
    <property type="match status" value="2"/>
</dbReference>
<protein>
    <recommendedName>
        <fullName evidence="4">Glycosyltransferase</fullName>
        <ecNumber evidence="4">2.4.1.-</ecNumber>
    </recommendedName>
</protein>
<dbReference type="PANTHER" id="PTHR48049:SF34">
    <property type="entry name" value="UDP-GLYCOSYLTRANSFERASE 79B30-LIKE"/>
    <property type="match status" value="1"/>
</dbReference>
<dbReference type="SUPFAM" id="SSF53756">
    <property type="entry name" value="UDP-Glycosyltransferase/glycogen phosphorylase"/>
    <property type="match status" value="1"/>
</dbReference>
<evidence type="ECO:0000256" key="3">
    <source>
        <dbReference type="RuleBase" id="RU003718"/>
    </source>
</evidence>
<evidence type="ECO:0000313" key="5">
    <source>
        <dbReference type="Proteomes" id="UP000813463"/>
    </source>
</evidence>
<evidence type="ECO:0000313" key="6">
    <source>
        <dbReference type="RefSeq" id="XP_021838822.2"/>
    </source>
</evidence>
<dbReference type="PANTHER" id="PTHR48049">
    <property type="entry name" value="GLYCOSYLTRANSFERASE"/>
    <property type="match status" value="1"/>
</dbReference>
<dbReference type="EC" id="2.4.1.-" evidence="4"/>
<comment type="similarity">
    <text evidence="1 3">Belongs to the UDP-glycosyltransferase family.</text>
</comment>
<dbReference type="InterPro" id="IPR002213">
    <property type="entry name" value="UDP_glucos_trans"/>
</dbReference>
<reference evidence="5" key="1">
    <citation type="journal article" date="2021" name="Nat. Commun.">
        <title>Genomic analyses provide insights into spinach domestication and the genetic basis of agronomic traits.</title>
        <authorList>
            <person name="Cai X."/>
            <person name="Sun X."/>
            <person name="Xu C."/>
            <person name="Sun H."/>
            <person name="Wang X."/>
            <person name="Ge C."/>
            <person name="Zhang Z."/>
            <person name="Wang Q."/>
            <person name="Fei Z."/>
            <person name="Jiao C."/>
            <person name="Wang Q."/>
        </authorList>
    </citation>
    <scope>NUCLEOTIDE SEQUENCE [LARGE SCALE GENOMIC DNA]</scope>
    <source>
        <strain evidence="5">cv. Varoflay</strain>
    </source>
</reference>
<dbReference type="Proteomes" id="UP000813463">
    <property type="component" value="Chromosome 6"/>
</dbReference>
<dbReference type="KEGG" id="soe:110778581"/>
<dbReference type="GO" id="GO:0035251">
    <property type="term" value="F:UDP-glucosyltransferase activity"/>
    <property type="evidence" value="ECO:0000318"/>
    <property type="project" value="GO_Central"/>
</dbReference>
<dbReference type="PROSITE" id="PS00375">
    <property type="entry name" value="UDPGT"/>
    <property type="match status" value="1"/>
</dbReference>
<keyword evidence="3" id="KW-0328">Glycosyltransferase</keyword>
<organism evidence="5 6">
    <name type="scientific">Spinacia oleracea</name>
    <name type="common">Spinach</name>
    <dbReference type="NCBI Taxonomy" id="3562"/>
    <lineage>
        <taxon>Eukaryota</taxon>
        <taxon>Viridiplantae</taxon>
        <taxon>Streptophyta</taxon>
        <taxon>Embryophyta</taxon>
        <taxon>Tracheophyta</taxon>
        <taxon>Spermatophyta</taxon>
        <taxon>Magnoliopsida</taxon>
        <taxon>eudicotyledons</taxon>
        <taxon>Gunneridae</taxon>
        <taxon>Pentapetalae</taxon>
        <taxon>Caryophyllales</taxon>
        <taxon>Chenopodiaceae</taxon>
        <taxon>Chenopodioideae</taxon>
        <taxon>Anserineae</taxon>
        <taxon>Spinacia</taxon>
    </lineage>
</organism>
<sequence>MLQKTENKMSNNNKSKSLHIAMYPWFAFGHFTSFLHLANKFAERGHKISFFHPTKTLPKLSTHNHHPNLITFIPISVPPIDGLPLGAETTNDVPASARPLIMDAMNLTRPVIDSQLALLKPDFIFFDLTEWLPDVARKHSVKSVYFSTVYAVAFAYLSPPARNVPDNYRFNEADLVDPPPGFPCSDIRLRAHEAREFGDLCSRDFGGLPFMEKNVRSFKECDVVCFKTSREMEGDYCDYVEKHYGNKPVYLTGPMVPKPPSSKLDDSFDCWLKGFGNGTLVYCALGSECVLDKDQFQELILGLELTGRPFLAALRPPSGYETIEQALPEGYSERIKGRGIIDGGWVQQQLMLHHPSVGCFVTHCGAGSLSEAMLSECQIVLIPQAVDQFINARMMSLDLKVGVEVDKGENDGLFTKQDVFKAIEVVMEQESIVGREVRANHTKWRNLLLEEGLEESYIDGFVQSLQGLF</sequence>
<dbReference type="InterPro" id="IPR035595">
    <property type="entry name" value="UDP_glycos_trans_CS"/>
</dbReference>
<evidence type="ECO:0000256" key="2">
    <source>
        <dbReference type="ARBA" id="ARBA00022679"/>
    </source>
</evidence>
<proteinExistence type="inferred from homology"/>
<keyword evidence="2 3" id="KW-0808">Transferase</keyword>
<dbReference type="CDD" id="cd03784">
    <property type="entry name" value="GT1_Gtf-like"/>
    <property type="match status" value="1"/>
</dbReference>
<evidence type="ECO:0000256" key="4">
    <source>
        <dbReference type="RuleBase" id="RU362057"/>
    </source>
</evidence>
<accession>A0A9R0HXI1</accession>
<dbReference type="InterPro" id="IPR050481">
    <property type="entry name" value="UDP-glycosyltransf_plant"/>
</dbReference>
<dbReference type="Pfam" id="PF00201">
    <property type="entry name" value="UDPGT"/>
    <property type="match status" value="1"/>
</dbReference>
<gene>
    <name evidence="6" type="primary">LOC110778581</name>
</gene>
<dbReference type="AlphaFoldDB" id="A0A9R0HXI1"/>